<keyword evidence="2" id="KW-1185">Reference proteome</keyword>
<gene>
    <name evidence="1" type="ORF">JTE88_04495</name>
</gene>
<evidence type="ECO:0000313" key="2">
    <source>
        <dbReference type="Proteomes" id="UP000602653"/>
    </source>
</evidence>
<reference evidence="1 2" key="1">
    <citation type="submission" date="2021-02" db="EMBL/GenBank/DDBJ databases">
        <title>Complete Genome Sequence of Arcanobacterium phocisimile strain DSM 26142T from a harbour seal.</title>
        <authorList>
            <person name="Borowiak M."/>
            <person name="Alssahen M."/>
            <person name="Malorny B."/>
            <person name="Laemmler C."/>
            <person name="Siebert U."/>
            <person name="Ploetz M."/>
            <person name="Abdulmawjood A."/>
        </authorList>
    </citation>
    <scope>NUCLEOTIDE SEQUENCE [LARGE SCALE GENOMIC DNA]</scope>
    <source>
        <strain evidence="1 2">DSM 26142</strain>
    </source>
</reference>
<sequence length="71" mass="7397">MVLYGTNYATGNASTSFYHGTAGHWTSVGTSSGKYERAEASAGKTASTWLWRTPGSSVTFKAGANGSTVTR</sequence>
<protein>
    <recommendedName>
        <fullName evidence="3">Lactococcin 972 family bacteriocin</fullName>
    </recommendedName>
</protein>
<evidence type="ECO:0008006" key="3">
    <source>
        <dbReference type="Google" id="ProtNLM"/>
    </source>
</evidence>
<proteinExistence type="predicted"/>
<organism evidence="1 2">
    <name type="scientific">Arcanobacterium phocisimile</name>
    <dbReference type="NCBI Taxonomy" id="1302235"/>
    <lineage>
        <taxon>Bacteria</taxon>
        <taxon>Bacillati</taxon>
        <taxon>Actinomycetota</taxon>
        <taxon>Actinomycetes</taxon>
        <taxon>Actinomycetales</taxon>
        <taxon>Actinomycetaceae</taxon>
        <taxon>Arcanobacterium</taxon>
    </lineage>
</organism>
<evidence type="ECO:0000313" key="1">
    <source>
        <dbReference type="EMBL" id="QRV03027.1"/>
    </source>
</evidence>
<dbReference type="EMBL" id="CP070228">
    <property type="protein sequence ID" value="QRV03027.1"/>
    <property type="molecule type" value="Genomic_DNA"/>
</dbReference>
<dbReference type="Proteomes" id="UP000602653">
    <property type="component" value="Chromosome"/>
</dbReference>
<accession>A0ABX7IJL2</accession>
<name>A0ABX7IJL2_9ACTO</name>